<gene>
    <name evidence="2" type="primary">FKBP11</name>
</gene>
<name>A0A1A7ZKS1_NOTFU</name>
<proteinExistence type="predicted"/>
<reference evidence="2" key="1">
    <citation type="submission" date="2016-05" db="EMBL/GenBank/DDBJ databases">
        <authorList>
            <person name="Lavstsen T."/>
            <person name="Jespersen J.S."/>
        </authorList>
    </citation>
    <scope>NUCLEOTIDE SEQUENCE</scope>
    <source>
        <tissue evidence="2">Brain</tissue>
    </source>
</reference>
<feature type="non-terminal residue" evidence="2">
    <location>
        <position position="70"/>
    </location>
</feature>
<accession>A0A1A7ZKS1</accession>
<feature type="non-terminal residue" evidence="2">
    <location>
        <position position="1"/>
    </location>
</feature>
<keyword evidence="1" id="KW-0812">Transmembrane</keyword>
<sequence length="70" mass="7907">QHSAETFICVKLGCYTCQVCKFCLLTAFFFQAWSKAWLVFVKGELMCLALLPGLLCLIGVYIYKRGSALF</sequence>
<dbReference type="EMBL" id="HADY01004824">
    <property type="protein sequence ID" value="SBP43309.1"/>
    <property type="molecule type" value="Transcribed_RNA"/>
</dbReference>
<reference evidence="2" key="2">
    <citation type="submission" date="2016-06" db="EMBL/GenBank/DDBJ databases">
        <title>The genome of a short-lived fish provides insights into sex chromosome evolution and the genetic control of aging.</title>
        <authorList>
            <person name="Reichwald K."/>
            <person name="Felder M."/>
            <person name="Petzold A."/>
            <person name="Koch P."/>
            <person name="Groth M."/>
            <person name="Platzer M."/>
        </authorList>
    </citation>
    <scope>NUCLEOTIDE SEQUENCE</scope>
    <source>
        <tissue evidence="2">Brain</tissue>
    </source>
</reference>
<feature type="transmembrane region" description="Helical" evidence="1">
    <location>
        <begin position="12"/>
        <end position="33"/>
    </location>
</feature>
<organism evidence="2">
    <name type="scientific">Nothobranchius furzeri</name>
    <name type="common">Turquoise killifish</name>
    <dbReference type="NCBI Taxonomy" id="105023"/>
    <lineage>
        <taxon>Eukaryota</taxon>
        <taxon>Metazoa</taxon>
        <taxon>Chordata</taxon>
        <taxon>Craniata</taxon>
        <taxon>Vertebrata</taxon>
        <taxon>Euteleostomi</taxon>
        <taxon>Actinopterygii</taxon>
        <taxon>Neopterygii</taxon>
        <taxon>Teleostei</taxon>
        <taxon>Neoteleostei</taxon>
        <taxon>Acanthomorphata</taxon>
        <taxon>Ovalentaria</taxon>
        <taxon>Atherinomorphae</taxon>
        <taxon>Cyprinodontiformes</taxon>
        <taxon>Nothobranchiidae</taxon>
        <taxon>Nothobranchius</taxon>
    </lineage>
</organism>
<protein>
    <submittedName>
        <fullName evidence="2">FK506 binding protein 11</fullName>
    </submittedName>
</protein>
<dbReference type="AlphaFoldDB" id="A0A1A7ZKS1"/>
<keyword evidence="1" id="KW-0472">Membrane</keyword>
<keyword evidence="1" id="KW-1133">Transmembrane helix</keyword>
<evidence type="ECO:0000256" key="1">
    <source>
        <dbReference type="SAM" id="Phobius"/>
    </source>
</evidence>
<evidence type="ECO:0000313" key="2">
    <source>
        <dbReference type="EMBL" id="SBP43309.1"/>
    </source>
</evidence>
<feature type="transmembrane region" description="Helical" evidence="1">
    <location>
        <begin position="39"/>
        <end position="63"/>
    </location>
</feature>